<name>A0AAD6HSQ1_9EURO</name>
<gene>
    <name evidence="2" type="ORF">N7493_002856</name>
</gene>
<keyword evidence="3" id="KW-1185">Reference proteome</keyword>
<evidence type="ECO:0000313" key="2">
    <source>
        <dbReference type="EMBL" id="KAJ5734070.1"/>
    </source>
</evidence>
<reference evidence="2" key="1">
    <citation type="journal article" date="2023" name="IMA Fungus">
        <title>Comparative genomic study of the Penicillium genus elucidates a diverse pangenome and 15 lateral gene transfer events.</title>
        <authorList>
            <person name="Petersen C."/>
            <person name="Sorensen T."/>
            <person name="Nielsen M.R."/>
            <person name="Sondergaard T.E."/>
            <person name="Sorensen J.L."/>
            <person name="Fitzpatrick D.A."/>
            <person name="Frisvad J.C."/>
            <person name="Nielsen K.L."/>
        </authorList>
    </citation>
    <scope>NUCLEOTIDE SEQUENCE</scope>
    <source>
        <strain evidence="2">IBT 17514</strain>
    </source>
</reference>
<sequence>MGIIPFFCLAWAAVGLNGKKISQSAWDAIKIAMKVEVTLFPLVYAAIVGRMSRQLAHWKLQKGASVSIIQRFLGSTTVFGTLYTSWVLRSFDLVALGLTVLWAFSPLAAQASLRILSASPGKTQSTLQLHYFDYAATNDVTPVSDWYYTDDPADEIFIASLVTAKIKRGSTTDIWGNVNIPLLSDLTKTGNASDWIDVSGNNVVYASNLGVPIFGLLSDGVTSTTISTSYLDFQCYDLRQMTFEAANVSALNVPEIIYVEGNDTKASVVWKSFNFEDGWERDSEEVAAANCYVTLQSLLMDVNCNRTSDSPRTQGECRATRVQKNKAIDSSLPDFFSSSITFNNFTESILKALPAGQEATPTVLDYWMSNPFGTYPQLDANITLYELSADIFSRRLTQMVNSFYMARLGYQFMTRTSLDGLQSNTTGNETTVKSDTGPVKFTLVSGNGVEIDTDLTLSTNPGWITAFILTIVLMMAASIITFYITTEILIPDVLGYVSSLTRDNPHIYDSEIPVVVGGLQRTEMLGSMALRMGDVSPRDDIGTLGIGRLSSTTRSKGRRLFR</sequence>
<dbReference type="Proteomes" id="UP001215712">
    <property type="component" value="Unassembled WGS sequence"/>
</dbReference>
<accession>A0AAD6HSQ1</accession>
<protein>
    <submittedName>
        <fullName evidence="2">Uncharacterized protein</fullName>
    </submittedName>
</protein>
<feature type="transmembrane region" description="Helical" evidence="1">
    <location>
        <begin position="463"/>
        <end position="484"/>
    </location>
</feature>
<keyword evidence="1" id="KW-0812">Transmembrane</keyword>
<reference evidence="2" key="2">
    <citation type="submission" date="2023-01" db="EMBL/GenBank/DDBJ databases">
        <authorList>
            <person name="Petersen C."/>
        </authorList>
    </citation>
    <scope>NUCLEOTIDE SEQUENCE</scope>
    <source>
        <strain evidence="2">IBT 17514</strain>
    </source>
</reference>
<dbReference type="AlphaFoldDB" id="A0AAD6HSQ1"/>
<evidence type="ECO:0000256" key="1">
    <source>
        <dbReference type="SAM" id="Phobius"/>
    </source>
</evidence>
<comment type="caution">
    <text evidence="2">The sequence shown here is derived from an EMBL/GenBank/DDBJ whole genome shotgun (WGS) entry which is preliminary data.</text>
</comment>
<evidence type="ECO:0000313" key="3">
    <source>
        <dbReference type="Proteomes" id="UP001215712"/>
    </source>
</evidence>
<proteinExistence type="predicted"/>
<keyword evidence="1" id="KW-0472">Membrane</keyword>
<dbReference type="EMBL" id="JAQJAN010000003">
    <property type="protein sequence ID" value="KAJ5734070.1"/>
    <property type="molecule type" value="Genomic_DNA"/>
</dbReference>
<keyword evidence="1" id="KW-1133">Transmembrane helix</keyword>
<organism evidence="2 3">
    <name type="scientific">Penicillium malachiteum</name>
    <dbReference type="NCBI Taxonomy" id="1324776"/>
    <lineage>
        <taxon>Eukaryota</taxon>
        <taxon>Fungi</taxon>
        <taxon>Dikarya</taxon>
        <taxon>Ascomycota</taxon>
        <taxon>Pezizomycotina</taxon>
        <taxon>Eurotiomycetes</taxon>
        <taxon>Eurotiomycetidae</taxon>
        <taxon>Eurotiales</taxon>
        <taxon>Aspergillaceae</taxon>
        <taxon>Penicillium</taxon>
    </lineage>
</organism>